<reference evidence="2 3" key="1">
    <citation type="journal article" date="2009" name="Science">
        <title>Genome sequence, comparative analysis, and population genetics of the domestic horse.</title>
        <authorList>
            <consortium name="Broad Institute Genome Sequencing Platform"/>
            <consortium name="Broad Institute Whole Genome Assembly Team"/>
            <person name="Wade C.M."/>
            <person name="Giulotto E."/>
            <person name="Sigurdsson S."/>
            <person name="Zoli M."/>
            <person name="Gnerre S."/>
            <person name="Imsland F."/>
            <person name="Lear T.L."/>
            <person name="Adelson D.L."/>
            <person name="Bailey E."/>
            <person name="Bellone R.R."/>
            <person name="Bloecker H."/>
            <person name="Distl O."/>
            <person name="Edgar R.C."/>
            <person name="Garber M."/>
            <person name="Leeb T."/>
            <person name="Mauceli E."/>
            <person name="MacLeod J.N."/>
            <person name="Penedo M.C.T."/>
            <person name="Raison J.M."/>
            <person name="Sharpe T."/>
            <person name="Vogel J."/>
            <person name="Andersson L."/>
            <person name="Antczak D.F."/>
            <person name="Biagi T."/>
            <person name="Binns M.M."/>
            <person name="Chowdhary B.P."/>
            <person name="Coleman S.J."/>
            <person name="Della Valle G."/>
            <person name="Fryc S."/>
            <person name="Guerin G."/>
            <person name="Hasegawa T."/>
            <person name="Hill E.W."/>
            <person name="Jurka J."/>
            <person name="Kiialainen A."/>
            <person name="Lindgren G."/>
            <person name="Liu J."/>
            <person name="Magnani E."/>
            <person name="Mickelson J.R."/>
            <person name="Murray J."/>
            <person name="Nergadze S.G."/>
            <person name="Onofrio R."/>
            <person name="Pedroni S."/>
            <person name="Piras M.F."/>
            <person name="Raudsepp T."/>
            <person name="Rocchi M."/>
            <person name="Roeed K.H."/>
            <person name="Ryder O.A."/>
            <person name="Searle S."/>
            <person name="Skow L."/>
            <person name="Swinburne J.E."/>
            <person name="Syvaenen A.C."/>
            <person name="Tozaki T."/>
            <person name="Valberg S.J."/>
            <person name="Vaudin M."/>
            <person name="White J.R."/>
            <person name="Zody M.C."/>
            <person name="Lander E.S."/>
            <person name="Lindblad-Toh K."/>
        </authorList>
    </citation>
    <scope>NUCLEOTIDE SEQUENCE [LARGE SCALE GENOMIC DNA]</scope>
    <source>
        <strain evidence="2 3">Thoroughbred</strain>
    </source>
</reference>
<name>A0A9L0SPJ7_HORSE</name>
<proteinExistence type="predicted"/>
<keyword evidence="3" id="KW-1185">Reference proteome</keyword>
<evidence type="ECO:0000256" key="1">
    <source>
        <dbReference type="SAM" id="MobiDB-lite"/>
    </source>
</evidence>
<reference evidence="2" key="2">
    <citation type="submission" date="2025-08" db="UniProtKB">
        <authorList>
            <consortium name="Ensembl"/>
        </authorList>
    </citation>
    <scope>IDENTIFICATION</scope>
    <source>
        <strain evidence="2">Thoroughbred</strain>
    </source>
</reference>
<feature type="region of interest" description="Disordered" evidence="1">
    <location>
        <begin position="1"/>
        <end position="20"/>
    </location>
</feature>
<sequence length="117" mass="12760">MQHHEQAQPPFPSSLTSCPPPSCLSCYPWWPGKPGSPWHFEWPRCWDPRLEGSPGHSEGTQDPASRHNHPPPGKGQCQLVAGGRPAGEQANVRDTSMLLPELSLHLMSRGGGTSGHR</sequence>
<dbReference type="GeneTree" id="ENSGT00580000082495"/>
<organism evidence="2 3">
    <name type="scientific">Equus caballus</name>
    <name type="common">Horse</name>
    <dbReference type="NCBI Taxonomy" id="9796"/>
    <lineage>
        <taxon>Eukaryota</taxon>
        <taxon>Metazoa</taxon>
        <taxon>Chordata</taxon>
        <taxon>Craniata</taxon>
        <taxon>Vertebrata</taxon>
        <taxon>Euteleostomi</taxon>
        <taxon>Mammalia</taxon>
        <taxon>Eutheria</taxon>
        <taxon>Laurasiatheria</taxon>
        <taxon>Perissodactyla</taxon>
        <taxon>Equidae</taxon>
        <taxon>Equus</taxon>
    </lineage>
</organism>
<reference evidence="2" key="3">
    <citation type="submission" date="2025-09" db="UniProtKB">
        <authorList>
            <consortium name="Ensembl"/>
        </authorList>
    </citation>
    <scope>IDENTIFICATION</scope>
    <source>
        <strain evidence="2">Thoroughbred</strain>
    </source>
</reference>
<dbReference type="AlphaFoldDB" id="A0A9L0SPJ7"/>
<evidence type="ECO:0000313" key="3">
    <source>
        <dbReference type="Proteomes" id="UP000002281"/>
    </source>
</evidence>
<protein>
    <submittedName>
        <fullName evidence="2">Uncharacterized protein</fullName>
    </submittedName>
</protein>
<dbReference type="Proteomes" id="UP000002281">
    <property type="component" value="Chromosome 5"/>
</dbReference>
<evidence type="ECO:0000313" key="2">
    <source>
        <dbReference type="Ensembl" id="ENSECAP00000076867.1"/>
    </source>
</evidence>
<feature type="region of interest" description="Disordered" evidence="1">
    <location>
        <begin position="49"/>
        <end position="89"/>
    </location>
</feature>
<dbReference type="Ensembl" id="ENSECAT00000133608.1">
    <property type="protein sequence ID" value="ENSECAP00000076867.1"/>
    <property type="gene ID" value="ENSECAG00000048200.1"/>
</dbReference>
<accession>A0A9L0SPJ7</accession>